<reference evidence="2 3" key="1">
    <citation type="submission" date="2013-08" db="EMBL/GenBank/DDBJ databases">
        <authorList>
            <consortium name="DOE Joint Genome Institute"/>
            <person name="Klenk H.-P."/>
            <person name="Huntemann M."/>
            <person name="Han J."/>
            <person name="Chen A."/>
            <person name="Kyrpides N."/>
            <person name="Mavromatis K."/>
            <person name="Markowitz V."/>
            <person name="Palaniappan K."/>
            <person name="Ivanova N."/>
            <person name="Schaumberg A."/>
            <person name="Pati A."/>
            <person name="Liolios K."/>
            <person name="Nordberg H.P."/>
            <person name="Cantor M.N."/>
            <person name="Hua S.X."/>
            <person name="Woyke T."/>
        </authorList>
    </citation>
    <scope>NUCLEOTIDE SEQUENCE [LARGE SCALE GENOMIC DNA]</scope>
    <source>
        <strain evidence="2 3">YIM 93223</strain>
    </source>
</reference>
<evidence type="ECO:0000256" key="1">
    <source>
        <dbReference type="SAM" id="Phobius"/>
    </source>
</evidence>
<dbReference type="OrthoDB" id="3637587at2"/>
<keyword evidence="1" id="KW-0472">Membrane</keyword>
<comment type="caution">
    <text evidence="2">The sequence shown here is derived from an EMBL/GenBank/DDBJ whole genome shotgun (WGS) entry which is preliminary data.</text>
</comment>
<organism evidence="2 3">
    <name type="scientific">Haloechinothrix halophila YIM 93223</name>
    <dbReference type="NCBI Taxonomy" id="592678"/>
    <lineage>
        <taxon>Bacteria</taxon>
        <taxon>Bacillati</taxon>
        <taxon>Actinomycetota</taxon>
        <taxon>Actinomycetes</taxon>
        <taxon>Pseudonocardiales</taxon>
        <taxon>Pseudonocardiaceae</taxon>
        <taxon>Haloechinothrix</taxon>
    </lineage>
</organism>
<protein>
    <submittedName>
        <fullName evidence="2">Uncharacterized protein</fullName>
    </submittedName>
</protein>
<feature type="transmembrane region" description="Helical" evidence="1">
    <location>
        <begin position="12"/>
        <end position="31"/>
    </location>
</feature>
<proteinExistence type="predicted"/>
<keyword evidence="1" id="KW-1133">Transmembrane helix</keyword>
<dbReference type="Proteomes" id="UP000054357">
    <property type="component" value="Unassembled WGS sequence"/>
</dbReference>
<dbReference type="EMBL" id="AZAK01000001">
    <property type="protein sequence ID" value="ETA66329.1"/>
    <property type="molecule type" value="Genomic_DNA"/>
</dbReference>
<dbReference type="RefSeq" id="WP_034266778.1">
    <property type="nucleotide sequence ID" value="NZ_KI632509.1"/>
</dbReference>
<evidence type="ECO:0000313" key="2">
    <source>
        <dbReference type="EMBL" id="ETA66329.1"/>
    </source>
</evidence>
<gene>
    <name evidence="2" type="ORF">AmyhaDRAFT_0083</name>
</gene>
<evidence type="ECO:0000313" key="3">
    <source>
        <dbReference type="Proteomes" id="UP000054357"/>
    </source>
</evidence>
<keyword evidence="3" id="KW-1185">Reference proteome</keyword>
<keyword evidence="1" id="KW-0812">Transmembrane</keyword>
<dbReference type="PATRIC" id="fig|592678.3.peg.89"/>
<accession>W9DLT9</accession>
<dbReference type="AlphaFoldDB" id="W9DLT9"/>
<feature type="transmembrane region" description="Helical" evidence="1">
    <location>
        <begin position="43"/>
        <end position="63"/>
    </location>
</feature>
<dbReference type="HOGENOM" id="CLU_198345_0_0_11"/>
<name>W9DLT9_9PSEU</name>
<sequence>MADSTNQSTRRVDLFALLSGIATLLVTGYILSDGASWLPDIDLRWLLAGAAAAIGISLLASSLGRSDPQ</sequence>